<comment type="caution">
    <text evidence="1">The sequence shown here is derived from an EMBL/GenBank/DDBJ whole genome shotgun (WGS) entry which is preliminary data.</text>
</comment>
<keyword evidence="2" id="KW-1185">Reference proteome</keyword>
<sequence>MDNSAANEARSKYLKHLGEEQPVVVNELELAGLIDKPLTIPTDLLKHWLTNLKMATNMNKTGTQKYDLGGFGLDPPTFMRPGGGLRHGEFD</sequence>
<proteinExistence type="predicted"/>
<dbReference type="GeneID" id="66074668"/>
<protein>
    <submittedName>
        <fullName evidence="1">Uncharacterized protein</fullName>
    </submittedName>
</protein>
<dbReference type="Proteomes" id="UP001049176">
    <property type="component" value="Chromosome 3"/>
</dbReference>
<name>A0A9P7S4W2_9AGAR</name>
<dbReference type="AlphaFoldDB" id="A0A9P7S4W2"/>
<organism evidence="1 2">
    <name type="scientific">Marasmius oreades</name>
    <name type="common">fairy-ring Marasmius</name>
    <dbReference type="NCBI Taxonomy" id="181124"/>
    <lineage>
        <taxon>Eukaryota</taxon>
        <taxon>Fungi</taxon>
        <taxon>Dikarya</taxon>
        <taxon>Basidiomycota</taxon>
        <taxon>Agaricomycotina</taxon>
        <taxon>Agaricomycetes</taxon>
        <taxon>Agaricomycetidae</taxon>
        <taxon>Agaricales</taxon>
        <taxon>Marasmiineae</taxon>
        <taxon>Marasmiaceae</taxon>
        <taxon>Marasmius</taxon>
    </lineage>
</organism>
<evidence type="ECO:0000313" key="2">
    <source>
        <dbReference type="Proteomes" id="UP001049176"/>
    </source>
</evidence>
<accession>A0A9P7S4W2</accession>
<dbReference type="KEGG" id="more:E1B28_005592"/>
<reference evidence="1" key="1">
    <citation type="journal article" date="2021" name="Genome Biol. Evol.">
        <title>The assembled and annotated genome of the fairy-ring fungus Marasmius oreades.</title>
        <authorList>
            <person name="Hiltunen M."/>
            <person name="Ament-Velasquez S.L."/>
            <person name="Johannesson H."/>
        </authorList>
    </citation>
    <scope>NUCLEOTIDE SEQUENCE</scope>
    <source>
        <strain evidence="1">03SP1</strain>
    </source>
</reference>
<gene>
    <name evidence="1" type="ORF">E1B28_005592</name>
</gene>
<evidence type="ECO:0000313" key="1">
    <source>
        <dbReference type="EMBL" id="KAG7094776.1"/>
    </source>
</evidence>
<dbReference type="RefSeq" id="XP_043011246.1">
    <property type="nucleotide sequence ID" value="XM_043150161.1"/>
</dbReference>
<dbReference type="EMBL" id="CM032183">
    <property type="protein sequence ID" value="KAG7094776.1"/>
    <property type="molecule type" value="Genomic_DNA"/>
</dbReference>